<dbReference type="AlphaFoldDB" id="A0A5C3LTE8"/>
<gene>
    <name evidence="1" type="ORF">BDQ12DRAFT_265359</name>
</gene>
<protein>
    <submittedName>
        <fullName evidence="1">Uncharacterized protein</fullName>
    </submittedName>
</protein>
<proteinExistence type="predicted"/>
<reference evidence="1 2" key="1">
    <citation type="journal article" date="2019" name="Nat. Ecol. Evol.">
        <title>Megaphylogeny resolves global patterns of mushroom evolution.</title>
        <authorList>
            <person name="Varga T."/>
            <person name="Krizsan K."/>
            <person name="Foldi C."/>
            <person name="Dima B."/>
            <person name="Sanchez-Garcia M."/>
            <person name="Sanchez-Ramirez S."/>
            <person name="Szollosi G.J."/>
            <person name="Szarkandi J.G."/>
            <person name="Papp V."/>
            <person name="Albert L."/>
            <person name="Andreopoulos W."/>
            <person name="Angelini C."/>
            <person name="Antonin V."/>
            <person name="Barry K.W."/>
            <person name="Bougher N.L."/>
            <person name="Buchanan P."/>
            <person name="Buyck B."/>
            <person name="Bense V."/>
            <person name="Catcheside P."/>
            <person name="Chovatia M."/>
            <person name="Cooper J."/>
            <person name="Damon W."/>
            <person name="Desjardin D."/>
            <person name="Finy P."/>
            <person name="Geml J."/>
            <person name="Haridas S."/>
            <person name="Hughes K."/>
            <person name="Justo A."/>
            <person name="Karasinski D."/>
            <person name="Kautmanova I."/>
            <person name="Kiss B."/>
            <person name="Kocsube S."/>
            <person name="Kotiranta H."/>
            <person name="LaButti K.M."/>
            <person name="Lechner B.E."/>
            <person name="Liimatainen K."/>
            <person name="Lipzen A."/>
            <person name="Lukacs Z."/>
            <person name="Mihaltcheva S."/>
            <person name="Morgado L.N."/>
            <person name="Niskanen T."/>
            <person name="Noordeloos M.E."/>
            <person name="Ohm R.A."/>
            <person name="Ortiz-Santana B."/>
            <person name="Ovrebo C."/>
            <person name="Racz N."/>
            <person name="Riley R."/>
            <person name="Savchenko A."/>
            <person name="Shiryaev A."/>
            <person name="Soop K."/>
            <person name="Spirin V."/>
            <person name="Szebenyi C."/>
            <person name="Tomsovsky M."/>
            <person name="Tulloss R.E."/>
            <person name="Uehling J."/>
            <person name="Grigoriev I.V."/>
            <person name="Vagvolgyi C."/>
            <person name="Papp T."/>
            <person name="Martin F.M."/>
            <person name="Miettinen O."/>
            <person name="Hibbett D.S."/>
            <person name="Nagy L.G."/>
        </authorList>
    </citation>
    <scope>NUCLEOTIDE SEQUENCE [LARGE SCALE GENOMIC DNA]</scope>
    <source>
        <strain evidence="1 2">CBS 166.37</strain>
    </source>
</reference>
<dbReference type="EMBL" id="ML213618">
    <property type="protein sequence ID" value="TFK35837.1"/>
    <property type="molecule type" value="Genomic_DNA"/>
</dbReference>
<evidence type="ECO:0000313" key="1">
    <source>
        <dbReference type="EMBL" id="TFK35837.1"/>
    </source>
</evidence>
<evidence type="ECO:0000313" key="2">
    <source>
        <dbReference type="Proteomes" id="UP000308652"/>
    </source>
</evidence>
<sequence length="78" mass="8560">MPCRLVVYRVVWACTISPAIHFTPAPSLFCSSLTHFLFPSPSFASSNSGATAGLLNFRTRAIDATWMAGGFRQYSSRQ</sequence>
<name>A0A5C3LTE8_9AGAR</name>
<organism evidence="1 2">
    <name type="scientific">Crucibulum laeve</name>
    <dbReference type="NCBI Taxonomy" id="68775"/>
    <lineage>
        <taxon>Eukaryota</taxon>
        <taxon>Fungi</taxon>
        <taxon>Dikarya</taxon>
        <taxon>Basidiomycota</taxon>
        <taxon>Agaricomycotina</taxon>
        <taxon>Agaricomycetes</taxon>
        <taxon>Agaricomycetidae</taxon>
        <taxon>Agaricales</taxon>
        <taxon>Agaricineae</taxon>
        <taxon>Nidulariaceae</taxon>
        <taxon>Crucibulum</taxon>
    </lineage>
</organism>
<keyword evidence="2" id="KW-1185">Reference proteome</keyword>
<accession>A0A5C3LTE8</accession>
<dbReference type="Proteomes" id="UP000308652">
    <property type="component" value="Unassembled WGS sequence"/>
</dbReference>